<dbReference type="GO" id="GO:0001664">
    <property type="term" value="F:G protein-coupled receptor binding"/>
    <property type="evidence" value="ECO:0007669"/>
    <property type="project" value="TreeGrafter"/>
</dbReference>
<keyword evidence="9" id="KW-0449">Lipoprotein</keyword>
<dbReference type="GO" id="GO:0031683">
    <property type="term" value="F:G-protein beta/gamma-subunit complex binding"/>
    <property type="evidence" value="ECO:0007669"/>
    <property type="project" value="InterPro"/>
</dbReference>
<dbReference type="SMART" id="SM00275">
    <property type="entry name" value="G_alpha"/>
    <property type="match status" value="1"/>
</dbReference>
<evidence type="ECO:0000313" key="13">
    <source>
        <dbReference type="Proteomes" id="UP001149090"/>
    </source>
</evidence>
<comment type="similarity">
    <text evidence="2">Belongs to the G-alpha family.</text>
</comment>
<sequence>MGNCGGNPEKETDRAKEIDKRLNLDRARIENEIKVLLLGSGDSGKSTFLKQMRILHNQKYTESEKLEFKSFIYGNLLQDMRSLTNAMDTFEMTVSNPDNNEKAKYFKNLSLTDDNYSTQVLEDIQALWQDPAIKKTYERSSEFQINESAGYFFDRMNELVKSDYIPSIDDILHVRVKTTGITETQFSSDDLTFRIVDVGGQRNERKKWIHCFQGVSTIIFLVGISEYDQVLEEDEQQNRMVESLSLFDEISNSDLFQDTTIILFLNKIDIFEKKIKKTDLSVCFPEYTGGPNFESAQEFIKQKFIGISKNPSKKIVCYPTCATNTENIKTVFKTIKNEILDSVLGKN</sequence>
<dbReference type="GO" id="GO:0007188">
    <property type="term" value="P:adenylate cyclase-modulating G protein-coupled receptor signaling pathway"/>
    <property type="evidence" value="ECO:0007669"/>
    <property type="project" value="InterPro"/>
</dbReference>
<feature type="binding site" evidence="10">
    <location>
        <begin position="172"/>
        <end position="178"/>
    </location>
    <ligand>
        <name>GTP</name>
        <dbReference type="ChEBI" id="CHEBI:37565"/>
    </ligand>
</feature>
<comment type="subunit">
    <text evidence="3">G proteins are composed of 3 units; alpha, beta and gamma. The alpha chain contains the guanine nucleotide binding site.</text>
</comment>
<dbReference type="PANTHER" id="PTHR10218:SF302">
    <property type="entry name" value="GUANINE NUCLEOTIDE-BINDING PROTEIN ALPHA-5 SUBUNIT"/>
    <property type="match status" value="1"/>
</dbReference>
<dbReference type="InterPro" id="IPR027417">
    <property type="entry name" value="P-loop_NTPase"/>
</dbReference>
<dbReference type="Pfam" id="PF00503">
    <property type="entry name" value="G-alpha"/>
    <property type="match status" value="1"/>
</dbReference>
<evidence type="ECO:0000256" key="11">
    <source>
        <dbReference type="PIRSR" id="PIRSR601019-2"/>
    </source>
</evidence>
<evidence type="ECO:0000256" key="6">
    <source>
        <dbReference type="ARBA" id="ARBA00022842"/>
    </source>
</evidence>
<evidence type="ECO:0000256" key="10">
    <source>
        <dbReference type="PIRSR" id="PIRSR601019-1"/>
    </source>
</evidence>
<dbReference type="GO" id="GO:0003924">
    <property type="term" value="F:GTPase activity"/>
    <property type="evidence" value="ECO:0007669"/>
    <property type="project" value="InterPro"/>
</dbReference>
<dbReference type="EMBL" id="JAPDFW010000060">
    <property type="protein sequence ID" value="KAJ5076601.1"/>
    <property type="molecule type" value="Genomic_DNA"/>
</dbReference>
<protein>
    <submittedName>
        <fullName evidence="12">Guanine nucleotide-binding protein g(O) subunit alpha</fullName>
    </submittedName>
</protein>
<keyword evidence="6 11" id="KW-0460">Magnesium</keyword>
<keyword evidence="13" id="KW-1185">Reference proteome</keyword>
<feature type="binding site" evidence="11">
    <location>
        <position position="46"/>
    </location>
    <ligand>
        <name>Mg(2+)</name>
        <dbReference type="ChEBI" id="CHEBI:18420"/>
    </ligand>
</feature>
<evidence type="ECO:0000313" key="12">
    <source>
        <dbReference type="EMBL" id="KAJ5076601.1"/>
    </source>
</evidence>
<evidence type="ECO:0000256" key="5">
    <source>
        <dbReference type="ARBA" id="ARBA00022741"/>
    </source>
</evidence>
<dbReference type="InterPro" id="IPR011025">
    <property type="entry name" value="GproteinA_insert"/>
</dbReference>
<keyword evidence="8" id="KW-0807">Transducer</keyword>
<reference evidence="12" key="1">
    <citation type="submission" date="2022-10" db="EMBL/GenBank/DDBJ databases">
        <title>Novel sulphate-reducing endosymbionts in the free-living metamonad Anaeramoeba.</title>
        <authorList>
            <person name="Jerlstrom-Hultqvist J."/>
            <person name="Cepicka I."/>
            <person name="Gallot-Lavallee L."/>
            <person name="Salas-Leiva D."/>
            <person name="Curtis B.A."/>
            <person name="Zahonova K."/>
            <person name="Pipaliya S."/>
            <person name="Dacks J."/>
            <person name="Roger A.J."/>
        </authorList>
    </citation>
    <scope>NUCLEOTIDE SEQUENCE</scope>
    <source>
        <strain evidence="12">BMAN</strain>
    </source>
</reference>
<evidence type="ECO:0000256" key="8">
    <source>
        <dbReference type="ARBA" id="ARBA00023224"/>
    </source>
</evidence>
<feature type="binding site" evidence="10">
    <location>
        <begin position="266"/>
        <end position="269"/>
    </location>
    <ligand>
        <name>GTP</name>
        <dbReference type="ChEBI" id="CHEBI:37565"/>
    </ligand>
</feature>
<evidence type="ECO:0000256" key="7">
    <source>
        <dbReference type="ARBA" id="ARBA00023134"/>
    </source>
</evidence>
<evidence type="ECO:0000256" key="3">
    <source>
        <dbReference type="ARBA" id="ARBA00011356"/>
    </source>
</evidence>
<evidence type="ECO:0000256" key="9">
    <source>
        <dbReference type="ARBA" id="ARBA00023288"/>
    </source>
</evidence>
<dbReference type="FunFam" id="1.10.400.10:FF:000010">
    <property type="entry name" value="Guanine nucleotide-binding protein alpha-13 subunit"/>
    <property type="match status" value="1"/>
</dbReference>
<organism evidence="12 13">
    <name type="scientific">Anaeramoeba ignava</name>
    <name type="common">Anaerobic marine amoeba</name>
    <dbReference type="NCBI Taxonomy" id="1746090"/>
    <lineage>
        <taxon>Eukaryota</taxon>
        <taxon>Metamonada</taxon>
        <taxon>Anaeramoebidae</taxon>
        <taxon>Anaeramoeba</taxon>
    </lineage>
</organism>
<proteinExistence type="inferred from homology"/>
<dbReference type="PRINTS" id="PR00441">
    <property type="entry name" value="GPROTEINAI"/>
</dbReference>
<dbReference type="SUPFAM" id="SSF47895">
    <property type="entry name" value="Transducin (alpha subunit), insertion domain"/>
    <property type="match status" value="1"/>
</dbReference>
<dbReference type="InterPro" id="IPR001019">
    <property type="entry name" value="Gprotein_alpha_su"/>
</dbReference>
<dbReference type="OMA" id="ICKPDYM"/>
<keyword evidence="4 11" id="KW-0479">Metal-binding</keyword>
<dbReference type="PROSITE" id="PS51882">
    <property type="entry name" value="G_ALPHA"/>
    <property type="match status" value="1"/>
</dbReference>
<dbReference type="SUPFAM" id="SSF52540">
    <property type="entry name" value="P-loop containing nucleoside triphosphate hydrolases"/>
    <property type="match status" value="1"/>
</dbReference>
<name>A0A9Q0RDH2_ANAIG</name>
<comment type="function">
    <text evidence="1">Guanine nucleotide-binding proteins (G proteins) are involved as modulators or transducers in various transmembrane signaling systems.</text>
</comment>
<keyword evidence="5 10" id="KW-0547">Nucleotide-binding</keyword>
<evidence type="ECO:0000256" key="2">
    <source>
        <dbReference type="ARBA" id="ARBA00005804"/>
    </source>
</evidence>
<feature type="binding site" evidence="10">
    <location>
        <position position="322"/>
    </location>
    <ligand>
        <name>GTP</name>
        <dbReference type="ChEBI" id="CHEBI:37565"/>
    </ligand>
</feature>
<comment type="caution">
    <text evidence="12">The sequence shown here is derived from an EMBL/GenBank/DDBJ whole genome shotgun (WGS) entry which is preliminary data.</text>
</comment>
<feature type="binding site" evidence="11">
    <location>
        <position position="178"/>
    </location>
    <ligand>
        <name>Mg(2+)</name>
        <dbReference type="ChEBI" id="CHEBI:18420"/>
    </ligand>
</feature>
<dbReference type="AlphaFoldDB" id="A0A9Q0RDH2"/>
<dbReference type="Gene3D" id="3.40.50.300">
    <property type="entry name" value="P-loop containing nucleotide triphosphate hydrolases"/>
    <property type="match status" value="1"/>
</dbReference>
<dbReference type="Proteomes" id="UP001149090">
    <property type="component" value="Unassembled WGS sequence"/>
</dbReference>
<feature type="binding site" evidence="10">
    <location>
        <begin position="197"/>
        <end position="201"/>
    </location>
    <ligand>
        <name>GTP</name>
        <dbReference type="ChEBI" id="CHEBI:37565"/>
    </ligand>
</feature>
<dbReference type="InterPro" id="IPR001408">
    <property type="entry name" value="Gprotein_alpha_I"/>
</dbReference>
<dbReference type="CDD" id="cd00066">
    <property type="entry name" value="G-alpha"/>
    <property type="match status" value="1"/>
</dbReference>
<accession>A0A9Q0RDH2</accession>
<dbReference type="FunFam" id="3.40.50.300:FF:000692">
    <property type="entry name" value="Guanine nucleotide-binding protein subunit alpha"/>
    <property type="match status" value="1"/>
</dbReference>
<keyword evidence="7 10" id="KW-0342">GTP-binding</keyword>
<dbReference type="GO" id="GO:0005737">
    <property type="term" value="C:cytoplasm"/>
    <property type="evidence" value="ECO:0007669"/>
    <property type="project" value="TreeGrafter"/>
</dbReference>
<dbReference type="OrthoDB" id="5817230at2759"/>
<evidence type="ECO:0000256" key="1">
    <source>
        <dbReference type="ARBA" id="ARBA00003069"/>
    </source>
</evidence>
<dbReference type="PANTHER" id="PTHR10218">
    <property type="entry name" value="GTP-BINDING PROTEIN ALPHA SUBUNIT"/>
    <property type="match status" value="1"/>
</dbReference>
<dbReference type="PRINTS" id="PR00318">
    <property type="entry name" value="GPROTEINA"/>
</dbReference>
<dbReference type="GO" id="GO:0046872">
    <property type="term" value="F:metal ion binding"/>
    <property type="evidence" value="ECO:0007669"/>
    <property type="project" value="UniProtKB-KW"/>
</dbReference>
<dbReference type="GO" id="GO:0005834">
    <property type="term" value="C:heterotrimeric G-protein complex"/>
    <property type="evidence" value="ECO:0007669"/>
    <property type="project" value="TreeGrafter"/>
</dbReference>
<dbReference type="GO" id="GO:0005525">
    <property type="term" value="F:GTP binding"/>
    <property type="evidence" value="ECO:0007669"/>
    <property type="project" value="UniProtKB-KW"/>
</dbReference>
<dbReference type="FunFam" id="3.40.50.300:FF:000563">
    <property type="entry name" value="Guanine nucleotide-binding protein alpha subunit"/>
    <property type="match status" value="1"/>
</dbReference>
<gene>
    <name evidence="12" type="ORF">M0811_06181</name>
</gene>
<evidence type="ECO:0000256" key="4">
    <source>
        <dbReference type="ARBA" id="ARBA00022723"/>
    </source>
</evidence>
<dbReference type="Gene3D" id="1.10.400.10">
    <property type="entry name" value="GI Alpha 1, domain 2-like"/>
    <property type="match status" value="1"/>
</dbReference>